<accession>A0ABR4AQW4</accession>
<evidence type="ECO:0000256" key="2">
    <source>
        <dbReference type="SAM" id="MobiDB-lite"/>
    </source>
</evidence>
<evidence type="ECO:0000256" key="1">
    <source>
        <dbReference type="ARBA" id="ARBA00006349"/>
    </source>
</evidence>
<comment type="similarity">
    <text evidence="1">Belongs to the HSBP1 family.</text>
</comment>
<evidence type="ECO:0000313" key="3">
    <source>
        <dbReference type="EMBL" id="KAL2048104.1"/>
    </source>
</evidence>
<feature type="region of interest" description="Disordered" evidence="2">
    <location>
        <begin position="1"/>
        <end position="31"/>
    </location>
</feature>
<keyword evidence="4" id="KW-1185">Reference proteome</keyword>
<comment type="caution">
    <text evidence="3">The sequence shown here is derived from an EMBL/GenBank/DDBJ whole genome shotgun (WGS) entry which is preliminary data.</text>
</comment>
<dbReference type="Proteomes" id="UP001590950">
    <property type="component" value="Unassembled WGS sequence"/>
</dbReference>
<gene>
    <name evidence="3" type="ORF">N7G274_000015</name>
</gene>
<dbReference type="InterPro" id="IPR009643">
    <property type="entry name" value="HS1-bd"/>
</dbReference>
<sequence>MADIYSTLPSSTRPRLDLSRRDIPDSRNTTTHRINRFRRAAHHTRSYRHYAPEGCNRQGADLQLEPVPSHRRAASLPPSFDRCETKAMAGRTEDSLAASTSSNQGANELVKAVDKLLNDLGPKFAKVSAELFAKMDDMAQRLDDMESAIKAGNESGSEGN</sequence>
<dbReference type="Gene3D" id="1.20.5.430">
    <property type="match status" value="1"/>
</dbReference>
<feature type="compositionally biased region" description="Basic and acidic residues" evidence="2">
    <location>
        <begin position="14"/>
        <end position="25"/>
    </location>
</feature>
<protein>
    <recommendedName>
        <fullName evidence="5">Heat shock factor binding protein 1</fullName>
    </recommendedName>
</protein>
<reference evidence="3 4" key="1">
    <citation type="submission" date="2024-09" db="EMBL/GenBank/DDBJ databases">
        <title>Rethinking Asexuality: The Enigmatic Case of Functional Sexual Genes in Lepraria (Stereocaulaceae).</title>
        <authorList>
            <person name="Doellman M."/>
            <person name="Sun Y."/>
            <person name="Barcenas-Pena A."/>
            <person name="Lumbsch H.T."/>
            <person name="Grewe F."/>
        </authorList>
    </citation>
    <scope>NUCLEOTIDE SEQUENCE [LARGE SCALE GENOMIC DNA]</scope>
    <source>
        <strain evidence="3 4">Mercado 3170</strain>
    </source>
</reference>
<proteinExistence type="inferred from homology"/>
<name>A0ABR4AQW4_9LECA</name>
<dbReference type="Pfam" id="PF06825">
    <property type="entry name" value="HSBP1"/>
    <property type="match status" value="1"/>
</dbReference>
<organism evidence="3 4">
    <name type="scientific">Stereocaulon virgatum</name>
    <dbReference type="NCBI Taxonomy" id="373712"/>
    <lineage>
        <taxon>Eukaryota</taxon>
        <taxon>Fungi</taxon>
        <taxon>Dikarya</taxon>
        <taxon>Ascomycota</taxon>
        <taxon>Pezizomycotina</taxon>
        <taxon>Lecanoromycetes</taxon>
        <taxon>OSLEUM clade</taxon>
        <taxon>Lecanoromycetidae</taxon>
        <taxon>Lecanorales</taxon>
        <taxon>Lecanorineae</taxon>
        <taxon>Stereocaulaceae</taxon>
        <taxon>Stereocaulon</taxon>
    </lineage>
</organism>
<dbReference type="EMBL" id="JBEFKJ010000001">
    <property type="protein sequence ID" value="KAL2048104.1"/>
    <property type="molecule type" value="Genomic_DNA"/>
</dbReference>
<evidence type="ECO:0008006" key="5">
    <source>
        <dbReference type="Google" id="ProtNLM"/>
    </source>
</evidence>
<evidence type="ECO:0000313" key="4">
    <source>
        <dbReference type="Proteomes" id="UP001590950"/>
    </source>
</evidence>